<dbReference type="Proteomes" id="UP000594638">
    <property type="component" value="Unassembled WGS sequence"/>
</dbReference>
<reference evidence="2 3" key="1">
    <citation type="submission" date="2019-12" db="EMBL/GenBank/DDBJ databases">
        <authorList>
            <person name="Alioto T."/>
            <person name="Alioto T."/>
            <person name="Gomez Garrido J."/>
        </authorList>
    </citation>
    <scope>NUCLEOTIDE SEQUENCE [LARGE SCALE GENOMIC DNA]</scope>
</reference>
<keyword evidence="3" id="KW-1185">Reference proteome</keyword>
<accession>A0A8S0QSD1</accession>
<dbReference type="Gramene" id="OE9A050599T1">
    <property type="protein sequence ID" value="OE9A050599C1"/>
    <property type="gene ID" value="OE9A050599"/>
</dbReference>
<dbReference type="AlphaFoldDB" id="A0A8S0QSD1"/>
<feature type="compositionally biased region" description="Basic and acidic residues" evidence="1">
    <location>
        <begin position="44"/>
        <end position="65"/>
    </location>
</feature>
<gene>
    <name evidence="2" type="ORF">OLEA9_A050599</name>
</gene>
<name>A0A8S0QSD1_OLEEU</name>
<protein>
    <submittedName>
        <fullName evidence="2">Uncharacterized protein</fullName>
    </submittedName>
</protein>
<sequence length="65" mass="7283">MVQNYGILGRFDLLKSNKVRNVQQQQGINAEQSIMEIPATDFVSESRDKPKGGAIDPKPENKHCI</sequence>
<comment type="caution">
    <text evidence="2">The sequence shown here is derived from an EMBL/GenBank/DDBJ whole genome shotgun (WGS) entry which is preliminary data.</text>
</comment>
<evidence type="ECO:0000313" key="2">
    <source>
        <dbReference type="EMBL" id="CAA2968131.1"/>
    </source>
</evidence>
<evidence type="ECO:0000256" key="1">
    <source>
        <dbReference type="SAM" id="MobiDB-lite"/>
    </source>
</evidence>
<proteinExistence type="predicted"/>
<feature type="region of interest" description="Disordered" evidence="1">
    <location>
        <begin position="41"/>
        <end position="65"/>
    </location>
</feature>
<organism evidence="2 3">
    <name type="scientific">Olea europaea subsp. europaea</name>
    <dbReference type="NCBI Taxonomy" id="158383"/>
    <lineage>
        <taxon>Eukaryota</taxon>
        <taxon>Viridiplantae</taxon>
        <taxon>Streptophyta</taxon>
        <taxon>Embryophyta</taxon>
        <taxon>Tracheophyta</taxon>
        <taxon>Spermatophyta</taxon>
        <taxon>Magnoliopsida</taxon>
        <taxon>eudicotyledons</taxon>
        <taxon>Gunneridae</taxon>
        <taxon>Pentapetalae</taxon>
        <taxon>asterids</taxon>
        <taxon>lamiids</taxon>
        <taxon>Lamiales</taxon>
        <taxon>Oleaceae</taxon>
        <taxon>Oleeae</taxon>
        <taxon>Olea</taxon>
    </lineage>
</organism>
<dbReference type="EMBL" id="CACTIH010001899">
    <property type="protein sequence ID" value="CAA2968131.1"/>
    <property type="molecule type" value="Genomic_DNA"/>
</dbReference>
<evidence type="ECO:0000313" key="3">
    <source>
        <dbReference type="Proteomes" id="UP000594638"/>
    </source>
</evidence>